<evidence type="ECO:0000313" key="3">
    <source>
        <dbReference type="Proteomes" id="UP000780875"/>
    </source>
</evidence>
<organism evidence="2 3">
    <name type="scientific">Nocardioides mangrovi</name>
    <dbReference type="NCBI Taxonomy" id="2874580"/>
    <lineage>
        <taxon>Bacteria</taxon>
        <taxon>Bacillati</taxon>
        <taxon>Actinomycetota</taxon>
        <taxon>Actinomycetes</taxon>
        <taxon>Propionibacteriales</taxon>
        <taxon>Nocardioidaceae</taxon>
        <taxon>Nocardioides</taxon>
    </lineage>
</organism>
<evidence type="ECO:0000256" key="1">
    <source>
        <dbReference type="SAM" id="Phobius"/>
    </source>
</evidence>
<feature type="transmembrane region" description="Helical" evidence="1">
    <location>
        <begin position="51"/>
        <end position="71"/>
    </location>
</feature>
<evidence type="ECO:0000313" key="2">
    <source>
        <dbReference type="EMBL" id="MBZ5739399.1"/>
    </source>
</evidence>
<keyword evidence="1" id="KW-1133">Transmembrane helix</keyword>
<name>A0ABS7UEH2_9ACTN</name>
<reference evidence="2 3" key="1">
    <citation type="submission" date="2021-09" db="EMBL/GenBank/DDBJ databases">
        <title>Whole genome sequence of Nocardioides sp. GBK3QG-3.</title>
        <authorList>
            <person name="Tuo L."/>
        </authorList>
    </citation>
    <scope>NUCLEOTIDE SEQUENCE [LARGE SCALE GENOMIC DNA]</scope>
    <source>
        <strain evidence="2 3">GBK3QG-3</strain>
    </source>
</reference>
<proteinExistence type="predicted"/>
<keyword evidence="3" id="KW-1185">Reference proteome</keyword>
<keyword evidence="1" id="KW-0812">Transmembrane</keyword>
<comment type="caution">
    <text evidence="2">The sequence shown here is derived from an EMBL/GenBank/DDBJ whole genome shotgun (WGS) entry which is preliminary data.</text>
</comment>
<dbReference type="EMBL" id="JAIQZJ010000008">
    <property type="protein sequence ID" value="MBZ5739399.1"/>
    <property type="molecule type" value="Genomic_DNA"/>
</dbReference>
<sequence>MASSSVPPPADSDYRLAAGVVVRVLGGLLVLLAALVVVATLLVAVAGLATAVLVAVVVLGVAGVIGAAGVLTRLSVVHLGAETYRVRLGLLARGAGVPEAGWRDVVEAVTTTTPAGLPVVVLKLAGERATTIPVTLLAADREEFVRDLQRHLQHGQGLRPLS</sequence>
<keyword evidence="1" id="KW-0472">Membrane</keyword>
<dbReference type="RefSeq" id="WP_224123767.1">
    <property type="nucleotide sequence ID" value="NZ_JAIQZJ010000008.1"/>
</dbReference>
<gene>
    <name evidence="2" type="ORF">K8U61_14590</name>
</gene>
<protein>
    <submittedName>
        <fullName evidence="2">Uncharacterized protein</fullName>
    </submittedName>
</protein>
<feature type="transmembrane region" description="Helical" evidence="1">
    <location>
        <begin position="20"/>
        <end position="45"/>
    </location>
</feature>
<dbReference type="Proteomes" id="UP000780875">
    <property type="component" value="Unassembled WGS sequence"/>
</dbReference>
<accession>A0ABS7UEH2</accession>